<dbReference type="PANTHER" id="PTHR43415:SF5">
    <property type="entry name" value="ACETYLTRANSFERASE"/>
    <property type="match status" value="1"/>
</dbReference>
<dbReference type="GeneID" id="78078670"/>
<evidence type="ECO:0000313" key="5">
    <source>
        <dbReference type="Proteomes" id="UP001150001"/>
    </source>
</evidence>
<dbReference type="InterPro" id="IPR000182">
    <property type="entry name" value="GNAT_dom"/>
</dbReference>
<organism evidence="3 4">
    <name type="scientific">Vibrio europaeus</name>
    <dbReference type="NCBI Taxonomy" id="300876"/>
    <lineage>
        <taxon>Bacteria</taxon>
        <taxon>Pseudomonadati</taxon>
        <taxon>Pseudomonadota</taxon>
        <taxon>Gammaproteobacteria</taxon>
        <taxon>Vibrionales</taxon>
        <taxon>Vibrionaceae</taxon>
        <taxon>Vibrio</taxon>
        <taxon>Vibrio oreintalis group</taxon>
    </lineage>
</organism>
<evidence type="ECO:0000259" key="1">
    <source>
        <dbReference type="PROSITE" id="PS51186"/>
    </source>
</evidence>
<dbReference type="PANTHER" id="PTHR43415">
    <property type="entry name" value="SPERMIDINE N(1)-ACETYLTRANSFERASE"/>
    <property type="match status" value="1"/>
</dbReference>
<dbReference type="GO" id="GO:0016747">
    <property type="term" value="F:acyltransferase activity, transferring groups other than amino-acyl groups"/>
    <property type="evidence" value="ECO:0007669"/>
    <property type="project" value="InterPro"/>
</dbReference>
<reference evidence="3 4" key="1">
    <citation type="submission" date="2016-03" db="EMBL/GenBank/DDBJ databases">
        <title>Draft genome sequence of the Vibrio tubiashii subs. europaeus.</title>
        <authorList>
            <person name="Spinard E."/>
            <person name="Dubert J."/>
            <person name="Nelson D.R."/>
            <person name="Barja J.L."/>
        </authorList>
    </citation>
    <scope>NUCLEOTIDE SEQUENCE [LARGE SCALE GENOMIC DNA]</scope>
    <source>
        <strain evidence="4">PP-638</strain>
        <strain evidence="3">PP2-638</strain>
    </source>
</reference>
<dbReference type="Pfam" id="PF00583">
    <property type="entry name" value="Acetyltransf_1"/>
    <property type="match status" value="1"/>
</dbReference>
<feature type="domain" description="N-acetyltransferase" evidence="1">
    <location>
        <begin position="2"/>
        <end position="159"/>
    </location>
</feature>
<proteinExistence type="predicted"/>
<dbReference type="EMBL" id="JAPFIT010000010">
    <property type="protein sequence ID" value="MDC5738696.1"/>
    <property type="molecule type" value="Genomic_DNA"/>
</dbReference>
<accession>A0A178J9H5</accession>
<dbReference type="Proteomes" id="UP000094761">
    <property type="component" value="Unassembled WGS sequence"/>
</dbReference>
<sequence>MGKLRPFEQQDYPLLIEWIDSSELNYLWGGAKFEFPLTVEQISEHCLSSEALPFVFEVNGVNAGYVELFRVSDSHFRICRVYICCGFRGQGVSKTMLTQLIELAQEKYHVSKLSLVVFEQNHAARNSYASLGFYVTSEQSDVRHFEGKPWTLLGMEKLL</sequence>
<keyword evidence="3" id="KW-0808">Transferase</keyword>
<dbReference type="PROSITE" id="PS51186">
    <property type="entry name" value="GNAT"/>
    <property type="match status" value="1"/>
</dbReference>
<evidence type="ECO:0000313" key="3">
    <source>
        <dbReference type="EMBL" id="OAM98445.1"/>
    </source>
</evidence>
<name>A0A178J9H5_9VIBR</name>
<dbReference type="AlphaFoldDB" id="A0A178J9H5"/>
<dbReference type="EMBL" id="LUAX01000007">
    <property type="protein sequence ID" value="OAM98445.1"/>
    <property type="molecule type" value="Genomic_DNA"/>
</dbReference>
<gene>
    <name evidence="3" type="ORF">AZ468_23325</name>
    <name evidence="2" type="ORF">OPW20_01395</name>
</gene>
<dbReference type="InterPro" id="IPR016181">
    <property type="entry name" value="Acyl_CoA_acyltransferase"/>
</dbReference>
<evidence type="ECO:0000313" key="2">
    <source>
        <dbReference type="EMBL" id="MDC5738696.1"/>
    </source>
</evidence>
<dbReference type="CDD" id="cd04301">
    <property type="entry name" value="NAT_SF"/>
    <property type="match status" value="1"/>
</dbReference>
<reference evidence="2" key="2">
    <citation type="submission" date="2022-11" db="EMBL/GenBank/DDBJ databases">
        <title>Role of the vibriolysin VemA secreted by the emergent pathogen Vibrio europaeus in the colonization of Manila clam mucus.</title>
        <authorList>
            <person name="Martinez C."/>
            <person name="Rodriguez S."/>
            <person name="Vences A."/>
            <person name="Barja J.L."/>
            <person name="Toranzo A.E."/>
            <person name="Dubert J."/>
        </authorList>
    </citation>
    <scope>NUCLEOTIDE SEQUENCE</scope>
    <source>
        <strain evidence="2">3454</strain>
    </source>
</reference>
<dbReference type="Proteomes" id="UP001150001">
    <property type="component" value="Unassembled WGS sequence"/>
</dbReference>
<dbReference type="RefSeq" id="WP_069669583.1">
    <property type="nucleotide sequence ID" value="NZ_JAPFIM010000018.1"/>
</dbReference>
<keyword evidence="5" id="KW-1185">Reference proteome</keyword>
<dbReference type="Gene3D" id="3.40.630.30">
    <property type="match status" value="1"/>
</dbReference>
<protein>
    <submittedName>
        <fullName evidence="3">GCN5 family acetyltransferase</fullName>
    </submittedName>
    <submittedName>
        <fullName evidence="2">GNAT family N-acetyltransferase</fullName>
    </submittedName>
</protein>
<dbReference type="OrthoDB" id="326501at2"/>
<dbReference type="SUPFAM" id="SSF55729">
    <property type="entry name" value="Acyl-CoA N-acyltransferases (Nat)"/>
    <property type="match status" value="1"/>
</dbReference>
<evidence type="ECO:0000313" key="4">
    <source>
        <dbReference type="Proteomes" id="UP000094761"/>
    </source>
</evidence>
<comment type="caution">
    <text evidence="3">The sequence shown here is derived from an EMBL/GenBank/DDBJ whole genome shotgun (WGS) entry which is preliminary data.</text>
</comment>